<dbReference type="PATRIC" id="fig|43687.5.peg.262"/>
<dbReference type="Pfam" id="PF13718">
    <property type="entry name" value="GNAT_acetyltr_2"/>
    <property type="match status" value="2"/>
</dbReference>
<dbReference type="Proteomes" id="UP000062475">
    <property type="component" value="Chromosome"/>
</dbReference>
<dbReference type="GO" id="GO:0005524">
    <property type="term" value="F:ATP binding"/>
    <property type="evidence" value="ECO:0007669"/>
    <property type="project" value="UniProtKB-UniRule"/>
</dbReference>
<evidence type="ECO:0000256" key="2">
    <source>
        <dbReference type="ARBA" id="ARBA00022555"/>
    </source>
</evidence>
<dbReference type="RefSeq" id="WP_011921402.1">
    <property type="nucleotide sequence ID" value="NZ_CP008822.1"/>
</dbReference>
<dbReference type="Proteomes" id="UP000068832">
    <property type="component" value="Chromosome"/>
</dbReference>
<dbReference type="EMBL" id="CP008822">
    <property type="protein sequence ID" value="AIM26421.1"/>
    <property type="molecule type" value="Genomic_DNA"/>
</dbReference>
<feature type="binding site" evidence="12">
    <location>
        <position position="201"/>
    </location>
    <ligand>
        <name>ATP</name>
        <dbReference type="ChEBI" id="CHEBI:30616"/>
    </ligand>
</feature>
<comment type="catalytic activity">
    <reaction evidence="12">
        <text>cytidine(34) in elongator tRNA(Met) + acetyl-CoA + ATP + H2O = N(4)-acetylcytidine(34) in elongator tRNA(Met) + ADP + phosphate + CoA + H(+)</text>
        <dbReference type="Rhea" id="RHEA:43788"/>
        <dbReference type="Rhea" id="RHEA-COMP:10693"/>
        <dbReference type="Rhea" id="RHEA-COMP:10694"/>
        <dbReference type="ChEBI" id="CHEBI:15377"/>
        <dbReference type="ChEBI" id="CHEBI:15378"/>
        <dbReference type="ChEBI" id="CHEBI:30616"/>
        <dbReference type="ChEBI" id="CHEBI:43474"/>
        <dbReference type="ChEBI" id="CHEBI:57287"/>
        <dbReference type="ChEBI" id="CHEBI:57288"/>
        <dbReference type="ChEBI" id="CHEBI:74900"/>
        <dbReference type="ChEBI" id="CHEBI:82748"/>
        <dbReference type="ChEBI" id="CHEBI:456216"/>
        <dbReference type="EC" id="2.3.1.193"/>
    </reaction>
</comment>
<evidence type="ECO:0000256" key="4">
    <source>
        <dbReference type="ARBA" id="ARBA00022694"/>
    </source>
</evidence>
<gene>
    <name evidence="12" type="primary">tmcA</name>
    <name evidence="14" type="ORF">HA72_0257</name>
    <name evidence="15" type="ORF">MsedA_0268</name>
    <name evidence="16" type="ORF">MsedB_0268</name>
    <name evidence="17" type="ORF">MsedC_0267</name>
    <name evidence="18" type="ORF">MsedD_0268</name>
    <name evidence="19" type="ORF">MsedE_0268</name>
</gene>
<evidence type="ECO:0000256" key="1">
    <source>
        <dbReference type="ARBA" id="ARBA00022490"/>
    </source>
</evidence>
<accession>A0A088E2A2</accession>
<reference evidence="22 23" key="2">
    <citation type="journal article" date="2015" name="Genome Announc.">
        <title>Complete Genome Sequences of Evolved Arsenate-Resistant Metallosphaera sedula Strains.</title>
        <authorList>
            <person name="Ai C."/>
            <person name="McCarthy S."/>
            <person name="Schackwitz W."/>
            <person name="Martin J."/>
            <person name="Lipzen A."/>
            <person name="Blum P."/>
        </authorList>
    </citation>
    <scope>NUCLEOTIDE SEQUENCE [LARGE SCALE GENOMIC DNA]</scope>
    <source>
        <strain evidence="17 23">ARS120-1</strain>
        <strain evidence="18 22">ARS120-2</strain>
        <strain evidence="15 25">ARS50-1</strain>
        <strain evidence="16 24">ARS50-2</strain>
    </source>
</reference>
<dbReference type="HAMAP" id="MF_01886">
    <property type="entry name" value="tRNA_acetyltr_TmcA"/>
    <property type="match status" value="1"/>
</dbReference>
<comment type="function">
    <text evidence="12">Catalyzes the formation of N(4)-acetylcytidine (ac(4)C) at the wobble position of tRNA(Met), by using acetyl-CoA as an acetyl donor and ATP (or GTP).</text>
</comment>
<dbReference type="EMBL" id="CP012172">
    <property type="protein sequence ID" value="AKV73423.1"/>
    <property type="molecule type" value="Genomic_DNA"/>
</dbReference>
<dbReference type="Pfam" id="PF05127">
    <property type="entry name" value="NAT10_TcmA_helicase"/>
    <property type="match status" value="1"/>
</dbReference>
<evidence type="ECO:0000256" key="7">
    <source>
        <dbReference type="ARBA" id="ARBA00022884"/>
    </source>
</evidence>
<comment type="catalytic activity">
    <reaction evidence="10">
        <text>a cytidine in RNA + acetyl-CoA + ATP + H2O = an N(4)-acetylcytidine in RNA + ADP + phosphate + CoA + H(+)</text>
        <dbReference type="Rhea" id="RHEA:82211"/>
        <dbReference type="Rhea" id="RHEA-COMP:15704"/>
        <dbReference type="Rhea" id="RHEA-COMP:19834"/>
        <dbReference type="ChEBI" id="CHEBI:15377"/>
        <dbReference type="ChEBI" id="CHEBI:15378"/>
        <dbReference type="ChEBI" id="CHEBI:30616"/>
        <dbReference type="ChEBI" id="CHEBI:43474"/>
        <dbReference type="ChEBI" id="CHEBI:57287"/>
        <dbReference type="ChEBI" id="CHEBI:57288"/>
        <dbReference type="ChEBI" id="CHEBI:74900"/>
        <dbReference type="ChEBI" id="CHEBI:82748"/>
        <dbReference type="ChEBI" id="CHEBI:456216"/>
    </reaction>
</comment>
<comment type="catalytic activity">
    <reaction evidence="9">
        <text>a cytidine in tRNA + acetyl-CoA + ATP + H2O = an N(4)-acetylcytidine in tRNA + ADP + phosphate + CoA + H(+)</text>
        <dbReference type="Rhea" id="RHEA:53876"/>
        <dbReference type="Rhea" id="RHEA-COMP:13670"/>
        <dbReference type="Rhea" id="RHEA-COMP:13671"/>
        <dbReference type="ChEBI" id="CHEBI:15377"/>
        <dbReference type="ChEBI" id="CHEBI:15378"/>
        <dbReference type="ChEBI" id="CHEBI:30616"/>
        <dbReference type="ChEBI" id="CHEBI:43474"/>
        <dbReference type="ChEBI" id="CHEBI:57287"/>
        <dbReference type="ChEBI" id="CHEBI:57288"/>
        <dbReference type="ChEBI" id="CHEBI:74900"/>
        <dbReference type="ChEBI" id="CHEBI:82748"/>
        <dbReference type="ChEBI" id="CHEBI:456216"/>
    </reaction>
</comment>
<evidence type="ECO:0000313" key="19">
    <source>
        <dbReference type="EMBL" id="AKV82399.1"/>
    </source>
</evidence>
<evidence type="ECO:0000313" key="18">
    <source>
        <dbReference type="EMBL" id="AKV80157.1"/>
    </source>
</evidence>
<dbReference type="Proteomes" id="UP000061362">
    <property type="component" value="Chromosome"/>
</dbReference>
<dbReference type="PANTHER" id="PTHR10925">
    <property type="entry name" value="N-ACETYLTRANSFERASE 10"/>
    <property type="match status" value="1"/>
</dbReference>
<sequence>MKSNYDIQEIFRDAVSGNYRNLVVIEGDYREPLLEFIHEYLKVERNPSTGYYFHPWAQGSKERLNWIRSVLTTVTDIDYSSSERYLGSTFDLSIIDAVDDFRPSYAARAVETVRGGGLIILYTNRLEEGKLYRDTLTRDGKVNNLFEERFRHKLLSHRGILYWNDGELIVRPYSSSEVSKPKRSRKGKYPELAKLCKTDDQVKVLDEIDFLLEEGKKLLVVTAPRGRGKSASVGLALPLLISQSKYPLSIVVTSPTYWSGAEIMRFSEMSLKALHKRFRKVISRDGKILSLEIGESRIRWLPPELARDQHGDILVVDEAAALGKEFADYVLRRWNKVALVTTVHGYEGSGKIFLKIFDSYDGEHDVQRLKLDFPVRYGKGDPVERFLNDAFLLNADATEGEDLNKVAEVDVRSLFEDEERLASVYGILVTAHYRNTPDDLMMLGDMAFQRLFVAENNAGVAQVVEEGGLSQEAIKSIAQGEENLGHLIPHRLVKYWRLFEFGELRGWRVMRIAVAPALQGRGIGSKLLREIEIKGEGEGIDWIGSSFLASYNVIKFWAKNGYIPVHVSTKKNESLGGYSVIVVKPFSSAAKEMSSRVSLLLKDKLLRTSHQVYFNLDPRILAILLKLTPPASNVTISDLYVKKLRAYLEGLLPYNSVAEAVHLLGEKYFKELRFDVDDVSLATLISRTFQGKSWYHAGVSLGLTSSQVEQRLKDTIALILEKYQLS</sequence>
<evidence type="ECO:0000313" key="24">
    <source>
        <dbReference type="Proteomes" id="UP000062475"/>
    </source>
</evidence>
<evidence type="ECO:0000313" key="23">
    <source>
        <dbReference type="Proteomes" id="UP000062398"/>
    </source>
</evidence>
<name>A0A088E2A2_9CREN</name>
<dbReference type="Proteomes" id="UP000056255">
    <property type="component" value="Chromosome"/>
</dbReference>
<keyword evidence="3 12" id="KW-0808">Transferase</keyword>
<protein>
    <recommendedName>
        <fullName evidence="12">tRNA(Met) cytidine acetyltransferase TmcA</fullName>
        <ecNumber evidence="12">2.3.1.193</ecNumber>
    </recommendedName>
</protein>
<evidence type="ECO:0000313" key="14">
    <source>
        <dbReference type="EMBL" id="AIM26421.1"/>
    </source>
</evidence>
<evidence type="ECO:0000313" key="17">
    <source>
        <dbReference type="EMBL" id="AKV77912.1"/>
    </source>
</evidence>
<dbReference type="EC" id="2.3.1.193" evidence="12"/>
<dbReference type="EMBL" id="CP012175">
    <property type="protein sequence ID" value="AKV80157.1"/>
    <property type="molecule type" value="Genomic_DNA"/>
</dbReference>
<evidence type="ECO:0000313" key="22">
    <source>
        <dbReference type="Proteomes" id="UP000061362"/>
    </source>
</evidence>
<keyword evidence="2 12" id="KW-0820">tRNA-binding</keyword>
<evidence type="ECO:0000313" key="20">
    <source>
        <dbReference type="Proteomes" id="UP000029084"/>
    </source>
</evidence>
<evidence type="ECO:0000256" key="9">
    <source>
        <dbReference type="ARBA" id="ARBA00049883"/>
    </source>
</evidence>
<feature type="domain" description="N-acetyltransferase" evidence="13">
    <location>
        <begin position="446"/>
        <end position="587"/>
    </location>
</feature>
<dbReference type="OMA" id="GWRIMRI"/>
<dbReference type="GO" id="GO:1904812">
    <property type="term" value="P:rRNA acetylation involved in maturation of SSU-rRNA"/>
    <property type="evidence" value="ECO:0007669"/>
    <property type="project" value="TreeGrafter"/>
</dbReference>
<dbReference type="SUPFAM" id="SSF55729">
    <property type="entry name" value="Acyl-CoA N-acyltransferases (Nat)"/>
    <property type="match status" value="1"/>
</dbReference>
<comment type="similarity">
    <text evidence="12">Belongs to the TmcA family.</text>
</comment>
<proteinExistence type="inferred from homology"/>
<dbReference type="InterPro" id="IPR000182">
    <property type="entry name" value="GNAT_dom"/>
</dbReference>
<dbReference type="InterPro" id="IPR032672">
    <property type="entry name" value="TmcA/NAT10/Kre33"/>
</dbReference>
<feature type="binding site" evidence="12">
    <location>
        <position position="376"/>
    </location>
    <ligand>
        <name>ATP</name>
        <dbReference type="ChEBI" id="CHEBI:30616"/>
    </ligand>
</feature>
<dbReference type="GO" id="GO:0000049">
    <property type="term" value="F:tRNA binding"/>
    <property type="evidence" value="ECO:0007669"/>
    <property type="project" value="UniProtKB-UniRule"/>
</dbReference>
<feature type="binding site" evidence="12">
    <location>
        <begin position="512"/>
        <end position="514"/>
    </location>
    <ligand>
        <name>acetyl-CoA</name>
        <dbReference type="ChEBI" id="CHEBI:57288"/>
    </ligand>
</feature>
<dbReference type="EMBL" id="CP012173">
    <property type="protein sequence ID" value="AKV75666.1"/>
    <property type="molecule type" value="Genomic_DNA"/>
</dbReference>
<organism evidence="14 20">
    <name type="scientific">Metallosphaera sedula</name>
    <dbReference type="NCBI Taxonomy" id="43687"/>
    <lineage>
        <taxon>Archaea</taxon>
        <taxon>Thermoproteota</taxon>
        <taxon>Thermoprotei</taxon>
        <taxon>Sulfolobales</taxon>
        <taxon>Sulfolobaceae</taxon>
        <taxon>Metallosphaera</taxon>
    </lineage>
</organism>
<dbReference type="PROSITE" id="PS51186">
    <property type="entry name" value="GNAT"/>
    <property type="match status" value="1"/>
</dbReference>
<keyword evidence="7 12" id="KW-0694">RNA-binding</keyword>
<dbReference type="GO" id="GO:0051391">
    <property type="term" value="P:tRNA acetylation"/>
    <property type="evidence" value="ECO:0007669"/>
    <property type="project" value="UniProtKB-UniRule"/>
</dbReference>
<dbReference type="Proteomes" id="UP000062398">
    <property type="component" value="Chromosome"/>
</dbReference>
<evidence type="ECO:0000259" key="13">
    <source>
        <dbReference type="PROSITE" id="PS51186"/>
    </source>
</evidence>
<dbReference type="OrthoDB" id="312894at2157"/>
<evidence type="ECO:0000256" key="6">
    <source>
        <dbReference type="ARBA" id="ARBA00022840"/>
    </source>
</evidence>
<dbReference type="Gene3D" id="3.40.630.30">
    <property type="match status" value="1"/>
</dbReference>
<dbReference type="SUPFAM" id="SSF52540">
    <property type="entry name" value="P-loop containing nucleoside triphosphate hydrolases"/>
    <property type="match status" value="1"/>
</dbReference>
<reference evidence="19 21" key="3">
    <citation type="submission" date="2015-07" db="EMBL/GenBank/DDBJ databases">
        <title>Physiological, transcriptional responses and genome re-sequencing of acid resistant extremely thermoacidophilic Metallosphaera sedula SARC-M1.</title>
        <authorList>
            <person name="Ai C."/>
            <person name="McCarthy S."/>
            <person name="Eckrich V."/>
            <person name="Rudrappa D."/>
            <person name="Qiu G."/>
            <person name="Blum P."/>
        </authorList>
    </citation>
    <scope>NUCLEOTIDE SEQUENCE [LARGE SCALE GENOMIC DNA]</scope>
    <source>
        <strain evidence="19 21">SARC-M1</strain>
    </source>
</reference>
<evidence type="ECO:0000256" key="8">
    <source>
        <dbReference type="ARBA" id="ARBA00023315"/>
    </source>
</evidence>
<comment type="caution">
    <text evidence="12">Lacks conserved residue(s) required for the propagation of feature annotation.</text>
</comment>
<keyword evidence="1 12" id="KW-0963">Cytoplasm</keyword>
<keyword evidence="5 12" id="KW-0547">Nucleotide-binding</keyword>
<keyword evidence="8 12" id="KW-0012">Acyltransferase</keyword>
<dbReference type="Proteomes" id="UP000029084">
    <property type="component" value="Chromosome"/>
</dbReference>
<dbReference type="GeneID" id="91754702"/>
<dbReference type="InterPro" id="IPR013562">
    <property type="entry name" value="TmcA/NAT10_N"/>
</dbReference>
<dbReference type="EMBL" id="CP012176">
    <property type="protein sequence ID" value="AKV82399.1"/>
    <property type="molecule type" value="Genomic_DNA"/>
</dbReference>
<dbReference type="EMBL" id="CP012174">
    <property type="protein sequence ID" value="AKV77912.1"/>
    <property type="molecule type" value="Genomic_DNA"/>
</dbReference>
<evidence type="ECO:0000256" key="5">
    <source>
        <dbReference type="ARBA" id="ARBA00022741"/>
    </source>
</evidence>
<evidence type="ECO:0000313" key="15">
    <source>
        <dbReference type="EMBL" id="AKV73423.1"/>
    </source>
</evidence>
<dbReference type="AlphaFoldDB" id="A0A088E2A2"/>
<dbReference type="Gene3D" id="3.40.50.11040">
    <property type="match status" value="1"/>
</dbReference>
<dbReference type="Gene3D" id="3.40.50.300">
    <property type="entry name" value="P-loop containing nucleotide triphosphate hydrolases"/>
    <property type="match status" value="1"/>
</dbReference>
<dbReference type="PANTHER" id="PTHR10925:SF5">
    <property type="entry name" value="RNA CYTIDINE ACETYLTRANSFERASE"/>
    <property type="match status" value="1"/>
</dbReference>
<evidence type="ECO:0000313" key="25">
    <source>
        <dbReference type="Proteomes" id="UP000068832"/>
    </source>
</evidence>
<dbReference type="InterPro" id="IPR007807">
    <property type="entry name" value="TcmA/NAT10_helicase"/>
</dbReference>
<reference evidence="14 20" key="1">
    <citation type="journal article" date="2014" name="J. Bacteriol.">
        <title>Role of an Archaeal PitA Transporter in the Copper and Arsenic Resistance of Metallosphaera sedula, an Extreme Thermoacidophile.</title>
        <authorList>
            <person name="McCarthy S."/>
            <person name="Ai C."/>
            <person name="Wheaton G."/>
            <person name="Tevatia R."/>
            <person name="Eckrich V."/>
            <person name="Kelly R."/>
            <person name="Blum P."/>
        </authorList>
    </citation>
    <scope>NUCLEOTIDE SEQUENCE [LARGE SCALE GENOMIC DNA]</scope>
    <source>
        <strain evidence="14 20">CuR1</strain>
    </source>
</reference>
<dbReference type="GO" id="GO:0051392">
    <property type="term" value="F:tRNA cytidine N4-acetyltransferase activity"/>
    <property type="evidence" value="ECO:0007669"/>
    <property type="project" value="UniProtKB-UniRule"/>
</dbReference>
<evidence type="ECO:0000256" key="11">
    <source>
        <dbReference type="ARBA" id="ARBA00049914"/>
    </source>
</evidence>
<keyword evidence="4 12" id="KW-0819">tRNA processing</keyword>
<dbReference type="GO" id="GO:1990883">
    <property type="term" value="F:18S rRNA cytidine N-acetyltransferase activity"/>
    <property type="evidence" value="ECO:0007669"/>
    <property type="project" value="TreeGrafter"/>
</dbReference>
<keyword evidence="6 12" id="KW-0067">ATP-binding</keyword>
<dbReference type="InterPro" id="IPR016181">
    <property type="entry name" value="Acyl_CoA_acyltransferase"/>
</dbReference>
<dbReference type="GO" id="GO:0005737">
    <property type="term" value="C:cytoplasm"/>
    <property type="evidence" value="ECO:0007669"/>
    <property type="project" value="UniProtKB-SubCell"/>
</dbReference>
<evidence type="ECO:0000313" key="16">
    <source>
        <dbReference type="EMBL" id="AKV75666.1"/>
    </source>
</evidence>
<evidence type="ECO:0000313" key="21">
    <source>
        <dbReference type="Proteomes" id="UP000056255"/>
    </source>
</evidence>
<comment type="catalytic activity">
    <reaction evidence="11">
        <text>a cytidine in mRNA + acetyl-CoA + ATP + H2O = an N(4)-acetylcytidine in mRNA + ADP + phosphate + CoA + H(+)</text>
        <dbReference type="Rhea" id="RHEA:58480"/>
        <dbReference type="Rhea" id="RHEA-COMP:15145"/>
        <dbReference type="Rhea" id="RHEA-COMP:15146"/>
        <dbReference type="ChEBI" id="CHEBI:15377"/>
        <dbReference type="ChEBI" id="CHEBI:15378"/>
        <dbReference type="ChEBI" id="CHEBI:30616"/>
        <dbReference type="ChEBI" id="CHEBI:43474"/>
        <dbReference type="ChEBI" id="CHEBI:57287"/>
        <dbReference type="ChEBI" id="CHEBI:57288"/>
        <dbReference type="ChEBI" id="CHEBI:74900"/>
        <dbReference type="ChEBI" id="CHEBI:82748"/>
        <dbReference type="ChEBI" id="CHEBI:456216"/>
    </reaction>
</comment>
<dbReference type="Pfam" id="PF08351">
    <property type="entry name" value="TmcA_N"/>
    <property type="match status" value="1"/>
</dbReference>
<comment type="subcellular location">
    <subcellularLocation>
        <location evidence="12">Cytoplasm</location>
    </subcellularLocation>
</comment>
<evidence type="ECO:0000256" key="3">
    <source>
        <dbReference type="ARBA" id="ARBA00022679"/>
    </source>
</evidence>
<evidence type="ECO:0000256" key="10">
    <source>
        <dbReference type="ARBA" id="ARBA00049889"/>
    </source>
</evidence>
<dbReference type="GO" id="GO:0002101">
    <property type="term" value="P:tRNA wobble cytosine modification"/>
    <property type="evidence" value="ECO:0007669"/>
    <property type="project" value="UniProtKB-UniRule"/>
</dbReference>
<dbReference type="CDD" id="cd04301">
    <property type="entry name" value="NAT_SF"/>
    <property type="match status" value="1"/>
</dbReference>
<evidence type="ECO:0000256" key="12">
    <source>
        <dbReference type="HAMAP-Rule" id="MF_01886"/>
    </source>
</evidence>
<dbReference type="InterPro" id="IPR024914">
    <property type="entry name" value="tRNA_acetyltr_TmcA"/>
</dbReference>
<dbReference type="InterPro" id="IPR027417">
    <property type="entry name" value="P-loop_NTPase"/>
</dbReference>